<sequence length="122" mass="14122">MPKKYGPTALYDALYNDEMGLSRKTKRSAWSICGWIPTSSDEPAFEEAEHITLMYCGSPQLGTINWNIVQRLLTLLQYKSSLKMLLLNTEHTIFSTVHVPSFWTMYECIMSLLFKEMFLTLL</sequence>
<name>A0A1V9ZVP2_9STRA</name>
<reference evidence="1 2" key="1">
    <citation type="journal article" date="2014" name="Genome Biol. Evol.">
        <title>The secreted proteins of Achlya hypogyna and Thraustotheca clavata identify the ancestral oomycete secretome and reveal gene acquisitions by horizontal gene transfer.</title>
        <authorList>
            <person name="Misner I."/>
            <person name="Blouin N."/>
            <person name="Leonard G."/>
            <person name="Richards T.A."/>
            <person name="Lane C.E."/>
        </authorList>
    </citation>
    <scope>NUCLEOTIDE SEQUENCE [LARGE SCALE GENOMIC DNA]</scope>
    <source>
        <strain evidence="1 2">ATCC 34112</strain>
    </source>
</reference>
<proteinExistence type="predicted"/>
<keyword evidence="2" id="KW-1185">Reference proteome</keyword>
<dbReference type="OrthoDB" id="88881at2759"/>
<dbReference type="Proteomes" id="UP000243217">
    <property type="component" value="Unassembled WGS sequence"/>
</dbReference>
<dbReference type="EMBL" id="JNBS01001373">
    <property type="protein sequence ID" value="OQS01870.1"/>
    <property type="molecule type" value="Genomic_DNA"/>
</dbReference>
<accession>A0A1V9ZVP2</accession>
<gene>
    <name evidence="1" type="ORF">THRCLA_21586</name>
</gene>
<evidence type="ECO:0000313" key="1">
    <source>
        <dbReference type="EMBL" id="OQS01870.1"/>
    </source>
</evidence>
<protein>
    <submittedName>
        <fullName evidence="1">Uncharacterized protein</fullName>
    </submittedName>
</protein>
<dbReference type="AlphaFoldDB" id="A0A1V9ZVP2"/>
<evidence type="ECO:0000313" key="2">
    <source>
        <dbReference type="Proteomes" id="UP000243217"/>
    </source>
</evidence>
<comment type="caution">
    <text evidence="1">The sequence shown here is derived from an EMBL/GenBank/DDBJ whole genome shotgun (WGS) entry which is preliminary data.</text>
</comment>
<organism evidence="1 2">
    <name type="scientific">Thraustotheca clavata</name>
    <dbReference type="NCBI Taxonomy" id="74557"/>
    <lineage>
        <taxon>Eukaryota</taxon>
        <taxon>Sar</taxon>
        <taxon>Stramenopiles</taxon>
        <taxon>Oomycota</taxon>
        <taxon>Saprolegniomycetes</taxon>
        <taxon>Saprolegniales</taxon>
        <taxon>Achlyaceae</taxon>
        <taxon>Thraustotheca</taxon>
    </lineage>
</organism>